<keyword evidence="1" id="KW-0732">Signal</keyword>
<organism evidence="2 3">
    <name type="scientific">Gnathostoma spinigerum</name>
    <dbReference type="NCBI Taxonomy" id="75299"/>
    <lineage>
        <taxon>Eukaryota</taxon>
        <taxon>Metazoa</taxon>
        <taxon>Ecdysozoa</taxon>
        <taxon>Nematoda</taxon>
        <taxon>Chromadorea</taxon>
        <taxon>Rhabditida</taxon>
        <taxon>Spirurina</taxon>
        <taxon>Gnathostomatomorpha</taxon>
        <taxon>Gnathostomatoidea</taxon>
        <taxon>Gnathostomatidae</taxon>
        <taxon>Gnathostoma</taxon>
    </lineage>
</organism>
<keyword evidence="3" id="KW-1185">Reference proteome</keyword>
<feature type="chain" id="PRO_5044891667" description="Secreted protein" evidence="1">
    <location>
        <begin position="17"/>
        <end position="195"/>
    </location>
</feature>
<dbReference type="Proteomes" id="UP001608902">
    <property type="component" value="Unassembled WGS sequence"/>
</dbReference>
<protein>
    <recommendedName>
        <fullName evidence="4">Secreted protein</fullName>
    </recommendedName>
</protein>
<dbReference type="InterPro" id="IPR038412">
    <property type="entry name" value="Pepsin-I3_sf"/>
</dbReference>
<dbReference type="EMBL" id="JBGFUD010001615">
    <property type="protein sequence ID" value="MFH4976525.1"/>
    <property type="molecule type" value="Genomic_DNA"/>
</dbReference>
<gene>
    <name evidence="2" type="ORF">AB6A40_003234</name>
</gene>
<evidence type="ECO:0008006" key="4">
    <source>
        <dbReference type="Google" id="ProtNLM"/>
    </source>
</evidence>
<evidence type="ECO:0000313" key="3">
    <source>
        <dbReference type="Proteomes" id="UP001608902"/>
    </source>
</evidence>
<name>A0ABD6EA49_9BILA</name>
<comment type="caution">
    <text evidence="2">The sequence shown here is derived from an EMBL/GenBank/DDBJ whole genome shotgun (WGS) entry which is preliminary data.</text>
</comment>
<reference evidence="2 3" key="1">
    <citation type="submission" date="2024-08" db="EMBL/GenBank/DDBJ databases">
        <title>Gnathostoma spinigerum genome.</title>
        <authorList>
            <person name="Gonzalez-Bertolin B."/>
            <person name="Monzon S."/>
            <person name="Zaballos A."/>
            <person name="Jimenez P."/>
            <person name="Dekumyoy P."/>
            <person name="Varona S."/>
            <person name="Cuesta I."/>
            <person name="Sumanam S."/>
            <person name="Adisakwattana P."/>
            <person name="Gasser R.B."/>
            <person name="Hernandez-Gonzalez A."/>
            <person name="Young N.D."/>
            <person name="Perteguer M.J."/>
        </authorList>
    </citation>
    <scope>NUCLEOTIDE SEQUENCE [LARGE SCALE GENOMIC DNA]</scope>
    <source>
        <strain evidence="2">AL3</strain>
        <tissue evidence="2">Liver</tissue>
    </source>
</reference>
<dbReference type="Gene3D" id="3.30.1120.50">
    <property type="entry name" value="Pepsin inhibitor-3"/>
    <property type="match status" value="1"/>
</dbReference>
<dbReference type="AlphaFoldDB" id="A0ABD6EA49"/>
<feature type="signal peptide" evidence="1">
    <location>
        <begin position="1"/>
        <end position="16"/>
    </location>
</feature>
<evidence type="ECO:0000313" key="2">
    <source>
        <dbReference type="EMBL" id="MFH4976525.1"/>
    </source>
</evidence>
<evidence type="ECO:0000256" key="1">
    <source>
        <dbReference type="SAM" id="SignalP"/>
    </source>
</evidence>
<proteinExistence type="predicted"/>
<accession>A0ABD6EA49</accession>
<sequence>MHRVLICLILFVIVNSIPVDNYSQETIDITIEVNNKTCTVKNDELFIDGESRGNLTVTEKEELKKFTRELQERGFFPNGTFPTKTLLGNMSEEIYRETTNIRKVLGLSGDQQTNETMTKDESSMDELQKQILGGFINLFEGLTRAISAVAENFGKAVGDMSGVNKAVIETFHIEVPSNFTEVEVAFPKPPAFCFS</sequence>